<dbReference type="RefSeq" id="WP_062394117.1">
    <property type="nucleotide sequence ID" value="NZ_CP011853.1"/>
</dbReference>
<dbReference type="PANTHER" id="PTHR47377:SF1">
    <property type="entry name" value="RHODANESE-LIKE DOMAIN-CONTAINING PROTEIN 4, CHLOROPLASTIC"/>
    <property type="match status" value="1"/>
</dbReference>
<feature type="domain" description="Rhodanese" evidence="1">
    <location>
        <begin position="18"/>
        <end position="124"/>
    </location>
</feature>
<evidence type="ECO:0000313" key="3">
    <source>
        <dbReference type="Proteomes" id="UP000063789"/>
    </source>
</evidence>
<dbReference type="SMART" id="SM00450">
    <property type="entry name" value="RHOD"/>
    <property type="match status" value="1"/>
</dbReference>
<evidence type="ECO:0000259" key="1">
    <source>
        <dbReference type="PROSITE" id="PS50206"/>
    </source>
</evidence>
<dbReference type="PROSITE" id="PS50206">
    <property type="entry name" value="RHODANESE_3"/>
    <property type="match status" value="1"/>
</dbReference>
<dbReference type="PATRIC" id="fig|1136941.3.peg.3649"/>
<dbReference type="InterPro" id="IPR001763">
    <property type="entry name" value="Rhodanese-like_dom"/>
</dbReference>
<reference evidence="3" key="1">
    <citation type="submission" date="2015-06" db="EMBL/GenBank/DDBJ databases">
        <title>Complete genome sequence and metabolic analysis of phthalate degradation pathway in Gordonia sp. QH-11.</title>
        <authorList>
            <person name="Jin D."/>
            <person name="Kong X."/>
            <person name="Bai Z."/>
        </authorList>
    </citation>
    <scope>NUCLEOTIDE SEQUENCE [LARGE SCALE GENOMIC DNA]</scope>
    <source>
        <strain evidence="3">QH-11</strain>
    </source>
</reference>
<dbReference type="AlphaFoldDB" id="A0A0N7FV30"/>
<dbReference type="InterPro" id="IPR044240">
    <property type="entry name" value="STR4-like"/>
</dbReference>
<dbReference type="Gene3D" id="3.40.250.10">
    <property type="entry name" value="Rhodanese-like domain"/>
    <property type="match status" value="1"/>
</dbReference>
<keyword evidence="3" id="KW-1185">Reference proteome</keyword>
<dbReference type="Proteomes" id="UP000063789">
    <property type="component" value="Chromosome"/>
</dbReference>
<protein>
    <submittedName>
        <fullName evidence="2">Sulfurtransferase</fullName>
    </submittedName>
</protein>
<accession>A0A0N7FV30</accession>
<proteinExistence type="predicted"/>
<dbReference type="STRING" id="1136941.ACH46_17845"/>
<dbReference type="OrthoDB" id="9815890at2"/>
<dbReference type="SUPFAM" id="SSF52821">
    <property type="entry name" value="Rhodanese/Cell cycle control phosphatase"/>
    <property type="match status" value="1"/>
</dbReference>
<sequence>MTITGNVTCEQAWERLSENPRAVLVDCRTQAEWNFVGVPDISSIGKRTVFVEWLGYPDGALNPAFVDQLRAAGVTETDEVLFLCRSGHRSLGAAEAALAAGYEQAYNILDGFEGPIDADGHRGGAGWRAASLPWQQS</sequence>
<keyword evidence="2" id="KW-0808">Transferase</keyword>
<dbReference type="PANTHER" id="PTHR47377">
    <property type="entry name" value="RHODANESE-LIKE DOMAIN-CONTAINING PROTEIN 4, CHLOROPLASTIC"/>
    <property type="match status" value="1"/>
</dbReference>
<evidence type="ECO:0000313" key="2">
    <source>
        <dbReference type="EMBL" id="ALG86015.1"/>
    </source>
</evidence>
<organism evidence="2 3">
    <name type="scientific">Gordonia phthalatica</name>
    <dbReference type="NCBI Taxonomy" id="1136941"/>
    <lineage>
        <taxon>Bacteria</taxon>
        <taxon>Bacillati</taxon>
        <taxon>Actinomycetota</taxon>
        <taxon>Actinomycetes</taxon>
        <taxon>Mycobacteriales</taxon>
        <taxon>Gordoniaceae</taxon>
        <taxon>Gordonia</taxon>
    </lineage>
</organism>
<reference evidence="2 3" key="2">
    <citation type="journal article" date="2017" name="Int. J. Syst. Evol. Microbiol.">
        <title>Gordonia phthalatica sp. nov., a di-n-butyl phthalate-degrading bacterium isolated from activated sludge.</title>
        <authorList>
            <person name="Jin D."/>
            <person name="Kong X."/>
            <person name="Jia M."/>
            <person name="Yu X."/>
            <person name="Wang X."/>
            <person name="Zhuang X."/>
            <person name="Deng Y."/>
            <person name="Bai Z."/>
        </authorList>
    </citation>
    <scope>NUCLEOTIDE SEQUENCE [LARGE SCALE GENOMIC DNA]</scope>
    <source>
        <strain evidence="2 3">QH-11</strain>
    </source>
</reference>
<dbReference type="EMBL" id="CP011853">
    <property type="protein sequence ID" value="ALG86015.1"/>
    <property type="molecule type" value="Genomic_DNA"/>
</dbReference>
<dbReference type="GO" id="GO:0016740">
    <property type="term" value="F:transferase activity"/>
    <property type="evidence" value="ECO:0007669"/>
    <property type="project" value="UniProtKB-KW"/>
</dbReference>
<gene>
    <name evidence="2" type="ORF">ACH46_17845</name>
</gene>
<dbReference type="KEGG" id="goq:ACH46_17845"/>
<dbReference type="InterPro" id="IPR036873">
    <property type="entry name" value="Rhodanese-like_dom_sf"/>
</dbReference>
<name>A0A0N7FV30_9ACTN</name>
<dbReference type="Pfam" id="PF00581">
    <property type="entry name" value="Rhodanese"/>
    <property type="match status" value="1"/>
</dbReference>